<proteinExistence type="predicted"/>
<sequence length="190" mass="21193">MSSAHTPETESLYLNQYRCPHCEIEWDDEWNCACNDRCPACNAEIEPNRSDVVGDEQQPSAFAVSYTLDYTHRVMVGVLADSPDKALAIAETAFDAGSIWDDTPEMPVLYDAFEEVDGETLLWQVEEVDVWPKPDGSVVKLRQEQVAKSICRELAAVYPQYTATGTIDQDVLDRVMVLAKLGLSETDQPA</sequence>
<keyword evidence="2" id="KW-1185">Reference proteome</keyword>
<dbReference type="EMBL" id="LUUK01000217">
    <property type="protein sequence ID" value="OAI12763.1"/>
    <property type="molecule type" value="Genomic_DNA"/>
</dbReference>
<dbReference type="OrthoDB" id="5796257at2"/>
<name>A0A177N5L4_9GAMM</name>
<gene>
    <name evidence="1" type="ORF">A1355_14070</name>
</gene>
<evidence type="ECO:0000313" key="1">
    <source>
        <dbReference type="EMBL" id="OAI12763.1"/>
    </source>
</evidence>
<reference evidence="2" key="1">
    <citation type="submission" date="2016-03" db="EMBL/GenBank/DDBJ databases">
        <authorList>
            <person name="Heylen K."/>
            <person name="De Vos P."/>
            <person name="Vekeman B."/>
        </authorList>
    </citation>
    <scope>NUCLEOTIDE SEQUENCE [LARGE SCALE GENOMIC DNA]</scope>
    <source>
        <strain evidence="2">R-45383</strain>
    </source>
</reference>
<dbReference type="AlphaFoldDB" id="A0A177N5L4"/>
<organism evidence="1 2">
    <name type="scientific">Methylomonas koyamae</name>
    <dbReference type="NCBI Taxonomy" id="702114"/>
    <lineage>
        <taxon>Bacteria</taxon>
        <taxon>Pseudomonadati</taxon>
        <taxon>Pseudomonadota</taxon>
        <taxon>Gammaproteobacteria</taxon>
        <taxon>Methylococcales</taxon>
        <taxon>Methylococcaceae</taxon>
        <taxon>Methylomonas</taxon>
    </lineage>
</organism>
<evidence type="ECO:0000313" key="2">
    <source>
        <dbReference type="Proteomes" id="UP000077628"/>
    </source>
</evidence>
<comment type="caution">
    <text evidence="1">The sequence shown here is derived from an EMBL/GenBank/DDBJ whole genome shotgun (WGS) entry which is preliminary data.</text>
</comment>
<accession>A0A177N5L4</accession>
<dbReference type="Proteomes" id="UP000077628">
    <property type="component" value="Unassembled WGS sequence"/>
</dbReference>
<protein>
    <submittedName>
        <fullName evidence="1">Uncharacterized protein</fullName>
    </submittedName>
</protein>
<dbReference type="RefSeq" id="WP_064031372.1">
    <property type="nucleotide sequence ID" value="NZ_LUUK01000217.1"/>
</dbReference>